<reference evidence="3" key="1">
    <citation type="submission" date="2013-03" db="EMBL/GenBank/DDBJ databases">
        <authorList>
            <person name="Harkins D.M."/>
            <person name="Durkin A.S."/>
            <person name="Brinkac L.M."/>
            <person name="Haft D.H."/>
            <person name="Selengut J.D."/>
            <person name="Sanka R."/>
            <person name="DePew J."/>
            <person name="Purushe J."/>
            <person name="Hartskeerl R.A."/>
            <person name="Ahmed A."/>
            <person name="van der Linden H."/>
            <person name="Goris M.G.A."/>
            <person name="Vinetz J.M."/>
            <person name="Sutton G.G."/>
            <person name="Nierman W.C."/>
            <person name="Fouts D.E."/>
        </authorList>
    </citation>
    <scope>NUCLEOTIDE SEQUENCE [LARGE SCALE GENOMIC DNA]</scope>
    <source>
        <strain evidence="3">ICFT</strain>
    </source>
</reference>
<dbReference type="Pfam" id="PF11795">
    <property type="entry name" value="DUF3322"/>
    <property type="match status" value="1"/>
</dbReference>
<dbReference type="STRING" id="1218598.LEP1GSC060_2108"/>
<gene>
    <name evidence="3" type="ORF">LEP1GSC060_2108</name>
</gene>
<dbReference type="InterPro" id="IPR024534">
    <property type="entry name" value="JetD_C"/>
</dbReference>
<protein>
    <submittedName>
        <fullName evidence="3">PF09983 family protein</fullName>
    </submittedName>
</protein>
<dbReference type="EMBL" id="AOHC02000018">
    <property type="protein sequence ID" value="EMY78793.1"/>
    <property type="molecule type" value="Genomic_DNA"/>
</dbReference>
<feature type="domain" description="Wadjet protein JetD C-terminal" evidence="1">
    <location>
        <begin position="202"/>
        <end position="384"/>
    </location>
</feature>
<comment type="caution">
    <text evidence="3">The sequence shown here is derived from an EMBL/GenBank/DDBJ whole genome shotgun (WGS) entry which is preliminary data.</text>
</comment>
<feature type="domain" description="DUF3322" evidence="2">
    <location>
        <begin position="4"/>
        <end position="183"/>
    </location>
</feature>
<dbReference type="Pfam" id="PF09983">
    <property type="entry name" value="JetD_C"/>
    <property type="match status" value="1"/>
</dbReference>
<evidence type="ECO:0000313" key="3">
    <source>
        <dbReference type="EMBL" id="EMY78793.1"/>
    </source>
</evidence>
<keyword evidence="4" id="KW-1185">Reference proteome</keyword>
<name>N1WSH3_9LEPT</name>
<dbReference type="AlphaFoldDB" id="N1WSH3"/>
<evidence type="ECO:0000259" key="2">
    <source>
        <dbReference type="Pfam" id="PF11795"/>
    </source>
</evidence>
<dbReference type="OrthoDB" id="322908at2"/>
<dbReference type="RefSeq" id="WP_002997454.1">
    <property type="nucleotide sequence ID" value="NZ_AOHC02000018.1"/>
</dbReference>
<dbReference type="Proteomes" id="UP000012313">
    <property type="component" value="Unassembled WGS sequence"/>
</dbReference>
<evidence type="ECO:0000313" key="4">
    <source>
        <dbReference type="Proteomes" id="UP000012313"/>
    </source>
</evidence>
<proteinExistence type="predicted"/>
<accession>N1WSH3</accession>
<organism evidence="3 4">
    <name type="scientific">Leptospira weilii serovar Ranarum str. ICFT</name>
    <dbReference type="NCBI Taxonomy" id="1218598"/>
    <lineage>
        <taxon>Bacteria</taxon>
        <taxon>Pseudomonadati</taxon>
        <taxon>Spirochaetota</taxon>
        <taxon>Spirochaetia</taxon>
        <taxon>Leptospirales</taxon>
        <taxon>Leptospiraceae</taxon>
        <taxon>Leptospira</taxon>
    </lineage>
</organism>
<evidence type="ECO:0000259" key="1">
    <source>
        <dbReference type="Pfam" id="PF09983"/>
    </source>
</evidence>
<dbReference type="InterPro" id="IPR024537">
    <property type="entry name" value="DUF3322"/>
</dbReference>
<sequence length="389" mass="45784">MISPEEIRKKAEKYFPTVLKNSILNVTSFPWEISVGKVLPGELLRFAEPLRVLEKNSKQETGFGYRLFSLPKETRKFGTQTLPESIVFDTQSDFLIYIGKEQEFESYQKNVKLILNSIPELHDWILEFPMFVIEKENSWKELLEVCDYFRKNPKSGLYIRELPVRVHTKFIEENKTILRKLLDFLIPNEVLVESSVFEDRYGLKKEEGLVRFRILDSEISKNCFGGLSDISVPIGEFRSLRMEGCKRILLIENKTNFSNIHNFLTVPRLQRTVAIFGKGWGLGILKDCEWLKTKELFYWGDLDVQGFEILSTLREIFPAARSFLMDRKTFHTFREFAVDGVLGRIGELRFLNEEERATWEFLTSLSEKNRLEQERIPNWYVEEVLNELF</sequence>